<proteinExistence type="predicted"/>
<dbReference type="AlphaFoldDB" id="A0A967AT94"/>
<feature type="transmembrane region" description="Helical" evidence="1">
    <location>
        <begin position="28"/>
        <end position="55"/>
    </location>
</feature>
<evidence type="ECO:0000256" key="1">
    <source>
        <dbReference type="SAM" id="Phobius"/>
    </source>
</evidence>
<gene>
    <name evidence="2" type="ORF">FK220_011015</name>
</gene>
<feature type="transmembrane region" description="Helical" evidence="1">
    <location>
        <begin position="90"/>
        <end position="106"/>
    </location>
</feature>
<evidence type="ECO:0008006" key="4">
    <source>
        <dbReference type="Google" id="ProtNLM"/>
    </source>
</evidence>
<sequence>METVETGCCKTKRSSQNKMSGANGSMSFLSTVLLILLPKCPLCLTAYMSAVVLFFDIDNAQLAPFLLHAKPVMAILIILLILLNRKDRRTLVSLSISVVALGFLIGKTYYNTAVFPDWLLYTAFVFAIWYNGNFRYFYRFIRFRHNEVP</sequence>
<reference evidence="2" key="1">
    <citation type="submission" date="2019-07" db="EMBL/GenBank/DDBJ databases">
        <authorList>
            <person name="De-Chao Zhang Q."/>
        </authorList>
    </citation>
    <scope>NUCLEOTIDE SEQUENCE</scope>
    <source>
        <strain evidence="2">TP-CH-4</strain>
    </source>
</reference>
<dbReference type="Proteomes" id="UP000707206">
    <property type="component" value="Unassembled WGS sequence"/>
</dbReference>
<reference evidence="2" key="2">
    <citation type="submission" date="2020-03" db="EMBL/GenBank/DDBJ databases">
        <title>Flavobacteriaceae bacterium strain TP-CH-4, a member of the family Flavobacteriaceae isolated from a deep-sea seamount.</title>
        <authorList>
            <person name="Zhang D.-C."/>
        </authorList>
    </citation>
    <scope>NUCLEOTIDE SEQUENCE</scope>
    <source>
        <strain evidence="2">TP-CH-4</strain>
    </source>
</reference>
<dbReference type="EMBL" id="VIKU02000003">
    <property type="protein sequence ID" value="NHF59873.1"/>
    <property type="molecule type" value="Genomic_DNA"/>
</dbReference>
<accession>A0A967AT94</accession>
<keyword evidence="1" id="KW-0812">Transmembrane</keyword>
<comment type="caution">
    <text evidence="2">The sequence shown here is derived from an EMBL/GenBank/DDBJ whole genome shotgun (WGS) entry which is preliminary data.</text>
</comment>
<evidence type="ECO:0000313" key="3">
    <source>
        <dbReference type="Proteomes" id="UP000707206"/>
    </source>
</evidence>
<keyword evidence="1" id="KW-0472">Membrane</keyword>
<feature type="transmembrane region" description="Helical" evidence="1">
    <location>
        <begin position="118"/>
        <end position="138"/>
    </location>
</feature>
<keyword evidence="3" id="KW-1185">Reference proteome</keyword>
<keyword evidence="1" id="KW-1133">Transmembrane helix</keyword>
<feature type="transmembrane region" description="Helical" evidence="1">
    <location>
        <begin position="61"/>
        <end position="83"/>
    </location>
</feature>
<dbReference type="RefSeq" id="WP_152574383.1">
    <property type="nucleotide sequence ID" value="NZ_VIKU02000003.1"/>
</dbReference>
<name>A0A967AT94_9FLAO</name>
<evidence type="ECO:0000313" key="2">
    <source>
        <dbReference type="EMBL" id="NHF59873.1"/>
    </source>
</evidence>
<protein>
    <recommendedName>
        <fullName evidence="4">MerC mercury resistance protein</fullName>
    </recommendedName>
</protein>
<organism evidence="2 3">
    <name type="scientific">Pelagihabitans pacificus</name>
    <dbReference type="NCBI Taxonomy" id="2696054"/>
    <lineage>
        <taxon>Bacteria</taxon>
        <taxon>Pseudomonadati</taxon>
        <taxon>Bacteroidota</taxon>
        <taxon>Flavobacteriia</taxon>
        <taxon>Flavobacteriales</taxon>
        <taxon>Flavobacteriaceae</taxon>
        <taxon>Pelagihabitans</taxon>
    </lineage>
</organism>